<dbReference type="AlphaFoldDB" id="A0A4P7SMR5"/>
<evidence type="ECO:0000259" key="1">
    <source>
        <dbReference type="PROSITE" id="PS50093"/>
    </source>
</evidence>
<dbReference type="EMBL" id="CP039291">
    <property type="protein sequence ID" value="QCB95088.1"/>
    <property type="molecule type" value="Genomic_DNA"/>
</dbReference>
<dbReference type="PROSITE" id="PS50093">
    <property type="entry name" value="PKD"/>
    <property type="match status" value="1"/>
</dbReference>
<feature type="domain" description="PKD" evidence="1">
    <location>
        <begin position="106"/>
        <end position="150"/>
    </location>
</feature>
<keyword evidence="3" id="KW-1185">Reference proteome</keyword>
<dbReference type="InterPro" id="IPR000601">
    <property type="entry name" value="PKD_dom"/>
</dbReference>
<dbReference type="Proteomes" id="UP000296469">
    <property type="component" value="Chromosome"/>
</dbReference>
<dbReference type="SUPFAM" id="SSF49299">
    <property type="entry name" value="PKD domain"/>
    <property type="match status" value="1"/>
</dbReference>
<evidence type="ECO:0000313" key="2">
    <source>
        <dbReference type="EMBL" id="QCB95088.1"/>
    </source>
</evidence>
<dbReference type="InterPro" id="IPR035986">
    <property type="entry name" value="PKD_dom_sf"/>
</dbReference>
<reference evidence="2 3" key="1">
    <citation type="submission" date="2019-04" db="EMBL/GenBank/DDBJ databases">
        <title>Isolation and identification of Cellulomonas shaoxiangyii sp. Nov. isolated from feces of the Tibetan antelopes (Pantholops hodgsonii) in the Qinghai-Tibet plateau of China.</title>
        <authorList>
            <person name="Tian Z."/>
        </authorList>
    </citation>
    <scope>NUCLEOTIDE SEQUENCE [LARGE SCALE GENOMIC DNA]</scope>
    <source>
        <strain evidence="2 3">Z28</strain>
    </source>
</reference>
<gene>
    <name evidence="2" type="ORF">E5225_01020</name>
</gene>
<organism evidence="2 3">
    <name type="scientific">Cellulomonas shaoxiangyii</name>
    <dbReference type="NCBI Taxonomy" id="2566013"/>
    <lineage>
        <taxon>Bacteria</taxon>
        <taxon>Bacillati</taxon>
        <taxon>Actinomycetota</taxon>
        <taxon>Actinomycetes</taxon>
        <taxon>Micrococcales</taxon>
        <taxon>Cellulomonadaceae</taxon>
        <taxon>Cellulomonas</taxon>
    </lineage>
</organism>
<dbReference type="OrthoDB" id="5192284at2"/>
<sequence>MDGTPFGTAECGEDSVVLAMWRRQRATPASPWGEWEQVDRGGCGADILPVLTAEDFRRLPIPAPVLNVQPAADWVLVNMETIVYTDPSPVTLTTDLLGYQVTVEATPTRYTYDFGDGSKPLVTTDPGSPYPAFDTFHVYRALGTRTITLTTEWSGRYQVAGSPAWRDVDGTAQTTTTSAPFDVVERTSKLVAELCTAVPTPDDC</sequence>
<protein>
    <recommendedName>
        <fullName evidence="1">PKD domain-containing protein</fullName>
    </recommendedName>
</protein>
<name>A0A4P7SMR5_9CELL</name>
<evidence type="ECO:0000313" key="3">
    <source>
        <dbReference type="Proteomes" id="UP000296469"/>
    </source>
</evidence>
<proteinExistence type="predicted"/>
<accession>A0A4P7SMR5</accession>
<dbReference type="KEGG" id="celz:E5225_01020"/>